<organism evidence="2 3">
    <name type="scientific">Pristionchus mayeri</name>
    <dbReference type="NCBI Taxonomy" id="1317129"/>
    <lineage>
        <taxon>Eukaryota</taxon>
        <taxon>Metazoa</taxon>
        <taxon>Ecdysozoa</taxon>
        <taxon>Nematoda</taxon>
        <taxon>Chromadorea</taxon>
        <taxon>Rhabditida</taxon>
        <taxon>Rhabditina</taxon>
        <taxon>Diplogasteromorpha</taxon>
        <taxon>Diplogasteroidea</taxon>
        <taxon>Neodiplogasteridae</taxon>
        <taxon>Pristionchus</taxon>
    </lineage>
</organism>
<keyword evidence="3" id="KW-1185">Reference proteome</keyword>
<comment type="caution">
    <text evidence="2">The sequence shown here is derived from an EMBL/GenBank/DDBJ whole genome shotgun (WGS) entry which is preliminary data.</text>
</comment>
<evidence type="ECO:0000256" key="1">
    <source>
        <dbReference type="SAM" id="MobiDB-lite"/>
    </source>
</evidence>
<feature type="region of interest" description="Disordered" evidence="1">
    <location>
        <begin position="100"/>
        <end position="149"/>
    </location>
</feature>
<sequence>MFHFSFECYSICIERLSLPFLTRWKSKLICSFRKMYKFLVLLSLVAVTMAAETVQKRQVFLSSYPGAFNTVSYGGFPSTFYGGSPFVYGSPFFGSPFVTFEQPKDKKEGEEKKEEMKDQKKEEEKKEEKKEDEKKGGEKKEEARSSIEK</sequence>
<evidence type="ECO:0000313" key="3">
    <source>
        <dbReference type="Proteomes" id="UP001328107"/>
    </source>
</evidence>
<gene>
    <name evidence="2" type="ORF">PMAYCL1PPCAC_19471</name>
</gene>
<dbReference type="EMBL" id="BTRK01000004">
    <property type="protein sequence ID" value="GMR49276.1"/>
    <property type="molecule type" value="Genomic_DNA"/>
</dbReference>
<dbReference type="AlphaFoldDB" id="A0AAN5I363"/>
<reference evidence="3" key="1">
    <citation type="submission" date="2022-10" db="EMBL/GenBank/DDBJ databases">
        <title>Genome assembly of Pristionchus species.</title>
        <authorList>
            <person name="Yoshida K."/>
            <person name="Sommer R.J."/>
        </authorList>
    </citation>
    <scope>NUCLEOTIDE SEQUENCE [LARGE SCALE GENOMIC DNA]</scope>
    <source>
        <strain evidence="3">RS5460</strain>
    </source>
</reference>
<evidence type="ECO:0000313" key="2">
    <source>
        <dbReference type="EMBL" id="GMR49276.1"/>
    </source>
</evidence>
<dbReference type="Proteomes" id="UP001328107">
    <property type="component" value="Unassembled WGS sequence"/>
</dbReference>
<proteinExistence type="predicted"/>
<name>A0AAN5I363_9BILA</name>
<accession>A0AAN5I363</accession>
<protein>
    <submittedName>
        <fullName evidence="2">Uncharacterized protein</fullName>
    </submittedName>
</protein>
<feature type="compositionally biased region" description="Basic and acidic residues" evidence="1">
    <location>
        <begin position="102"/>
        <end position="149"/>
    </location>
</feature>